<feature type="region of interest" description="Disordered" evidence="10">
    <location>
        <begin position="80"/>
        <end position="104"/>
    </location>
</feature>
<dbReference type="PROSITE" id="PS01021">
    <property type="entry name" value="COPROGEN_OXIDASE"/>
    <property type="match status" value="1"/>
</dbReference>
<evidence type="ECO:0000313" key="12">
    <source>
        <dbReference type="Proteomes" id="UP000003678"/>
    </source>
</evidence>
<dbReference type="GO" id="GO:0006782">
    <property type="term" value="P:protoporphyrinogen IX biosynthetic process"/>
    <property type="evidence" value="ECO:0007669"/>
    <property type="project" value="UniProtKB-UniRule"/>
</dbReference>
<feature type="compositionally biased region" description="Basic and acidic residues" evidence="10">
    <location>
        <begin position="85"/>
        <end position="102"/>
    </location>
</feature>
<dbReference type="PRINTS" id="PR00073">
    <property type="entry name" value="COPRGNOXDASE"/>
</dbReference>
<feature type="binding site" evidence="9">
    <location>
        <begin position="169"/>
        <end position="171"/>
    </location>
    <ligand>
        <name>substrate</name>
    </ligand>
</feature>
<keyword evidence="4 9" id="KW-0963">Cytoplasm</keyword>
<comment type="similarity">
    <text evidence="2 9">Belongs to the aerobic coproporphyrinogen-III oxidase family.</text>
</comment>
<protein>
    <recommendedName>
        <fullName evidence="9">Oxygen-dependent coproporphyrinogen-III oxidase</fullName>
        <shortName evidence="9">CPO</shortName>
        <shortName evidence="9">Coprogen oxidase</shortName>
        <shortName evidence="9">Coproporphyrinogenase</shortName>
        <ecNumber evidence="9">1.3.3.3</ecNumber>
    </recommendedName>
</protein>
<evidence type="ECO:0000256" key="3">
    <source>
        <dbReference type="ARBA" id="ARBA00011738"/>
    </source>
</evidence>
<dbReference type="EMBL" id="ACJD01000004">
    <property type="protein sequence ID" value="EEH14200.1"/>
    <property type="molecule type" value="Genomic_DNA"/>
</dbReference>
<evidence type="ECO:0000256" key="7">
    <source>
        <dbReference type="ARBA" id="ARBA00023133"/>
    </source>
</evidence>
<comment type="cofactor">
    <cofactor evidence="9">
        <name>a divalent metal cation</name>
        <dbReference type="ChEBI" id="CHEBI:60240"/>
    </cofactor>
</comment>
<evidence type="ECO:0000256" key="9">
    <source>
        <dbReference type="HAMAP-Rule" id="MF_00333"/>
    </source>
</evidence>
<feature type="binding site" evidence="9">
    <location>
        <position position="157"/>
    </location>
    <ligand>
        <name>a divalent metal cation</name>
        <dbReference type="ChEBI" id="CHEBI:60240"/>
    </ligand>
</feature>
<feature type="region of interest" description="Important for dimerization" evidence="9">
    <location>
        <begin position="305"/>
        <end position="340"/>
    </location>
</feature>
<dbReference type="EC" id="1.3.3.3" evidence="9"/>
<evidence type="ECO:0000256" key="4">
    <source>
        <dbReference type="ARBA" id="ARBA00022490"/>
    </source>
</evidence>
<feature type="binding site" evidence="9">
    <location>
        <position position="205"/>
    </location>
    <ligand>
        <name>a divalent metal cation</name>
        <dbReference type="ChEBI" id="CHEBI:60240"/>
    </ligand>
</feature>
<dbReference type="PANTHER" id="PTHR10755:SF0">
    <property type="entry name" value="OXYGEN-DEPENDENT COPROPORPHYRINOGEN-III OXIDASE, MITOCHONDRIAL"/>
    <property type="match status" value="1"/>
</dbReference>
<name>C0G7H3_9HYPH</name>
<dbReference type="InterPro" id="IPR036406">
    <property type="entry name" value="Coprogen_oxidase_aer_sf"/>
</dbReference>
<evidence type="ECO:0000256" key="1">
    <source>
        <dbReference type="ARBA" id="ARBA00005168"/>
    </source>
</evidence>
<dbReference type="GO" id="GO:0046872">
    <property type="term" value="F:metal ion binding"/>
    <property type="evidence" value="ECO:0007669"/>
    <property type="project" value="UniProtKB-KW"/>
</dbReference>
<evidence type="ECO:0000313" key="11">
    <source>
        <dbReference type="EMBL" id="EEH14200.1"/>
    </source>
</evidence>
<keyword evidence="8 9" id="KW-0627">Porphyrin biosynthesis</keyword>
<evidence type="ECO:0000256" key="5">
    <source>
        <dbReference type="ARBA" id="ARBA00022723"/>
    </source>
</evidence>
<comment type="subunit">
    <text evidence="3 9">Homodimer.</text>
</comment>
<dbReference type="SUPFAM" id="SSF102886">
    <property type="entry name" value="Coproporphyrinogen III oxidase"/>
    <property type="match status" value="1"/>
</dbReference>
<feature type="binding site" evidence="9">
    <location>
        <begin position="323"/>
        <end position="325"/>
    </location>
    <ligand>
        <name>substrate</name>
    </ligand>
</feature>
<dbReference type="AlphaFoldDB" id="C0G7H3"/>
<dbReference type="PANTHER" id="PTHR10755">
    <property type="entry name" value="COPROPORPHYRINOGEN III OXIDASE, MITOCHONDRIAL"/>
    <property type="match status" value="1"/>
</dbReference>
<comment type="subcellular location">
    <subcellularLocation>
        <location evidence="9">Cytoplasm</location>
    </subcellularLocation>
</comment>
<dbReference type="NCBIfam" id="NF003727">
    <property type="entry name" value="PRK05330.1"/>
    <property type="match status" value="1"/>
</dbReference>
<feature type="site" description="Important for dimerization" evidence="9">
    <location>
        <position position="236"/>
    </location>
</feature>
<dbReference type="InterPro" id="IPR018375">
    <property type="entry name" value="Coprogen_oxidase_CS"/>
</dbReference>
<dbReference type="Pfam" id="PF01218">
    <property type="entry name" value="Coprogen_oxidas"/>
    <property type="match status" value="1"/>
</dbReference>
<dbReference type="HAMAP" id="MF_00333">
    <property type="entry name" value="Coprogen_oxidas"/>
    <property type="match status" value="1"/>
</dbReference>
<dbReference type="GO" id="GO:0005737">
    <property type="term" value="C:cytoplasm"/>
    <property type="evidence" value="ECO:0007669"/>
    <property type="project" value="UniProtKB-SubCell"/>
</dbReference>
<evidence type="ECO:0000256" key="6">
    <source>
        <dbReference type="ARBA" id="ARBA00023002"/>
    </source>
</evidence>
<feature type="binding site" evidence="9">
    <location>
        <position position="167"/>
    </location>
    <ligand>
        <name>a divalent metal cation</name>
        <dbReference type="ChEBI" id="CHEBI:60240"/>
    </ligand>
</feature>
<comment type="catalytic activity">
    <reaction evidence="9">
        <text>coproporphyrinogen III + O2 + 2 H(+) = protoporphyrinogen IX + 2 CO2 + 2 H2O</text>
        <dbReference type="Rhea" id="RHEA:18257"/>
        <dbReference type="ChEBI" id="CHEBI:15377"/>
        <dbReference type="ChEBI" id="CHEBI:15378"/>
        <dbReference type="ChEBI" id="CHEBI:15379"/>
        <dbReference type="ChEBI" id="CHEBI:16526"/>
        <dbReference type="ChEBI" id="CHEBI:57307"/>
        <dbReference type="ChEBI" id="CHEBI:57309"/>
        <dbReference type="EC" id="1.3.3.3"/>
    </reaction>
</comment>
<dbReference type="UniPathway" id="UPA00251">
    <property type="reaction ID" value="UER00322"/>
</dbReference>
<dbReference type="GO" id="GO:0042803">
    <property type="term" value="F:protein homodimerization activity"/>
    <property type="evidence" value="ECO:0007669"/>
    <property type="project" value="UniProtKB-UniRule"/>
</dbReference>
<comment type="function">
    <text evidence="9">Involved in the heme biosynthesis. Catalyzes the aerobic oxidative decarboxylation of propionate groups of rings A and B of coproporphyrinogen-III to yield the vinyl groups in protoporphyrinogen-IX.</text>
</comment>
<dbReference type="GO" id="GO:0004109">
    <property type="term" value="F:coproporphyrinogen oxidase activity"/>
    <property type="evidence" value="ECO:0007669"/>
    <property type="project" value="UniProtKB-UniRule"/>
</dbReference>
<feature type="binding site" evidence="9">
    <location>
        <position position="236"/>
    </location>
    <ligand>
        <name>a divalent metal cation</name>
        <dbReference type="ChEBI" id="CHEBI:60240"/>
    </ligand>
</feature>
<keyword evidence="5 9" id="KW-0479">Metal-binding</keyword>
<dbReference type="Gene3D" id="3.40.1500.10">
    <property type="entry name" value="Coproporphyrinogen III oxidase, aerobic"/>
    <property type="match status" value="1"/>
</dbReference>
<reference evidence="11 12" key="1">
    <citation type="submission" date="2009-03" db="EMBL/GenBank/DDBJ databases">
        <authorList>
            <person name="Setubal J.C."/>
            <person name="Boyle S."/>
            <person name="Crasta O.R."/>
            <person name="Gillespie J.J."/>
            <person name="Kenyon R.W."/>
            <person name="Lu J."/>
            <person name="Mane S."/>
            <person name="Nagrani S."/>
            <person name="Shallom J.M."/>
            <person name="Shallom S."/>
            <person name="Shukla M."/>
            <person name="Snyder E.E."/>
            <person name="Sobral B.W."/>
            <person name="Wattam A.R."/>
            <person name="Will R."/>
            <person name="Williams K."/>
            <person name="Yoo H."/>
            <person name="Bruce D.H."/>
            <person name="Detter C."/>
            <person name="Munk C."/>
            <person name="Brettin T.S."/>
            <person name="Ficht T."/>
        </authorList>
    </citation>
    <scope>NUCLEOTIDE SEQUENCE [LARGE SCALE GENOMIC DNA]</scope>
    <source>
        <strain evidence="11 12">Cudo</strain>
    </source>
</reference>
<comment type="caution">
    <text evidence="11">The sequence shown here is derived from an EMBL/GenBank/DDBJ whole genome shotgun (WGS) entry which is preliminary data.</text>
</comment>
<sequence length="340" mass="39131">MNSSQQPRLDDSSSIHFPLTARSCQPCRAGFAGRKSTMKREDIPAIIPADIEEKKKAAQSWFEELRDRICASYEQLEDELQGPLSDREPGRFVRTPWQKDDGNGGGVMSIMHGRVFEKVGVHVSTVHGEFSPEFRKQIPGAEEDPRYWASGISLIAHPQNPNVPAVHMNTRMIVTTRQWFAGGADLTPVLDRRRTQEDPDTLAFHKAFRFICEKHKDIVDYQRLKEWCDEYFFLPHRDEPRGIGGIFYDWLHSPEEKGGWDSDFAFTRDVGRGFSVVYPHLVRQNFNKDWTEADRDEQLIRRGRYVEFNLLYDRGTIFGLKTGGNMNAILSSMPPVVKWP</sequence>
<gene>
    <name evidence="9" type="primary">hemF</name>
    <name evidence="11" type="ORF">BCETI_4000127</name>
</gene>
<dbReference type="PIRSF" id="PIRSF000166">
    <property type="entry name" value="Coproporphyri_ox"/>
    <property type="match status" value="1"/>
</dbReference>
<dbReference type="FunFam" id="3.40.1500.10:FF:000005">
    <property type="entry name" value="Oxygen-dependent coproporphyrinogen-III oxidase"/>
    <property type="match status" value="1"/>
</dbReference>
<evidence type="ECO:0000256" key="10">
    <source>
        <dbReference type="SAM" id="MobiDB-lite"/>
    </source>
</evidence>
<keyword evidence="6 9" id="KW-0560">Oxidoreductase</keyword>
<proteinExistence type="inferred from homology"/>
<evidence type="ECO:0000256" key="2">
    <source>
        <dbReference type="ARBA" id="ARBA00010644"/>
    </source>
</evidence>
<organism evidence="11 12">
    <name type="scientific">Brucella ceti str. Cudo</name>
    <dbReference type="NCBI Taxonomy" id="595497"/>
    <lineage>
        <taxon>Bacteria</taxon>
        <taxon>Pseudomonadati</taxon>
        <taxon>Pseudomonadota</taxon>
        <taxon>Alphaproteobacteria</taxon>
        <taxon>Hyphomicrobiales</taxon>
        <taxon>Brucellaceae</taxon>
        <taxon>Brucella/Ochrobactrum group</taxon>
        <taxon>Brucella</taxon>
    </lineage>
</organism>
<evidence type="ECO:0000256" key="8">
    <source>
        <dbReference type="ARBA" id="ARBA00023244"/>
    </source>
</evidence>
<feature type="binding site" evidence="9">
    <location>
        <position position="153"/>
    </location>
    <ligand>
        <name>substrate</name>
    </ligand>
</feature>
<dbReference type="InterPro" id="IPR001260">
    <property type="entry name" value="Coprogen_oxidase_aer"/>
</dbReference>
<feature type="active site" description="Proton donor" evidence="9">
    <location>
        <position position="167"/>
    </location>
</feature>
<comment type="pathway">
    <text evidence="1 9">Porphyrin-containing compound metabolism; protoporphyrin-IX biosynthesis; protoporphyrinogen-IX from coproporphyrinogen-III (O2 route): step 1/1.</text>
</comment>
<accession>C0G7H3</accession>
<keyword evidence="7 9" id="KW-0350">Heme biosynthesis</keyword>
<dbReference type="Proteomes" id="UP000003678">
    <property type="component" value="Unassembled WGS sequence"/>
</dbReference>